<protein>
    <submittedName>
        <fullName evidence="1">Uncharacterized protein</fullName>
    </submittedName>
</protein>
<name>A0AAU9MCA3_9ASTR</name>
<proteinExistence type="predicted"/>
<evidence type="ECO:0000313" key="1">
    <source>
        <dbReference type="EMBL" id="CAH1423377.1"/>
    </source>
</evidence>
<keyword evidence="2" id="KW-1185">Reference proteome</keyword>
<organism evidence="1 2">
    <name type="scientific">Lactuca virosa</name>
    <dbReference type="NCBI Taxonomy" id="75947"/>
    <lineage>
        <taxon>Eukaryota</taxon>
        <taxon>Viridiplantae</taxon>
        <taxon>Streptophyta</taxon>
        <taxon>Embryophyta</taxon>
        <taxon>Tracheophyta</taxon>
        <taxon>Spermatophyta</taxon>
        <taxon>Magnoliopsida</taxon>
        <taxon>eudicotyledons</taxon>
        <taxon>Gunneridae</taxon>
        <taxon>Pentapetalae</taxon>
        <taxon>asterids</taxon>
        <taxon>campanulids</taxon>
        <taxon>Asterales</taxon>
        <taxon>Asteraceae</taxon>
        <taxon>Cichorioideae</taxon>
        <taxon>Cichorieae</taxon>
        <taxon>Lactucinae</taxon>
        <taxon>Lactuca</taxon>
    </lineage>
</organism>
<sequence length="95" mass="10793">MAQPSENPPLTTNLYNTPRVVTTTGVTTARDLEHRRLRLAPPTTLMILPCSFSDDHWNNRVVTEPPLERHLKPYQICHEEDEKLAFVCRSSPAAV</sequence>
<comment type="caution">
    <text evidence="1">The sequence shown here is derived from an EMBL/GenBank/DDBJ whole genome shotgun (WGS) entry which is preliminary data.</text>
</comment>
<dbReference type="Proteomes" id="UP001157418">
    <property type="component" value="Unassembled WGS sequence"/>
</dbReference>
<accession>A0AAU9MCA3</accession>
<dbReference type="AlphaFoldDB" id="A0AAU9MCA3"/>
<gene>
    <name evidence="1" type="ORF">LVIROSA_LOCUS10655</name>
</gene>
<reference evidence="1 2" key="1">
    <citation type="submission" date="2022-01" db="EMBL/GenBank/DDBJ databases">
        <authorList>
            <person name="Xiong W."/>
            <person name="Schranz E."/>
        </authorList>
    </citation>
    <scope>NUCLEOTIDE SEQUENCE [LARGE SCALE GENOMIC DNA]</scope>
</reference>
<evidence type="ECO:0000313" key="2">
    <source>
        <dbReference type="Proteomes" id="UP001157418"/>
    </source>
</evidence>
<dbReference type="EMBL" id="CAKMRJ010001112">
    <property type="protein sequence ID" value="CAH1423377.1"/>
    <property type="molecule type" value="Genomic_DNA"/>
</dbReference>